<dbReference type="PANTHER" id="PTHR43861">
    <property type="entry name" value="TRANS-ACONITATE 2-METHYLTRANSFERASE-RELATED"/>
    <property type="match status" value="1"/>
</dbReference>
<dbReference type="CDD" id="cd02440">
    <property type="entry name" value="AdoMet_MTases"/>
    <property type="match status" value="1"/>
</dbReference>
<dbReference type="Pfam" id="PF13649">
    <property type="entry name" value="Methyltransf_25"/>
    <property type="match status" value="1"/>
</dbReference>
<protein>
    <submittedName>
        <fullName evidence="4">Methyltransferase domain-containing protein</fullName>
    </submittedName>
</protein>
<dbReference type="InterPro" id="IPR029063">
    <property type="entry name" value="SAM-dependent_MTases_sf"/>
</dbReference>
<dbReference type="PANTHER" id="PTHR43861:SF3">
    <property type="entry name" value="PUTATIVE (AFU_ORTHOLOGUE AFUA_2G14390)-RELATED"/>
    <property type="match status" value="1"/>
</dbReference>
<keyword evidence="1 4" id="KW-0808">Transferase</keyword>
<evidence type="ECO:0000256" key="1">
    <source>
        <dbReference type="ARBA" id="ARBA00022679"/>
    </source>
</evidence>
<name>A0A7C9J9Y2_9ACTN</name>
<feature type="domain" description="Methyltransferase" evidence="3">
    <location>
        <begin position="63"/>
        <end position="155"/>
    </location>
</feature>
<dbReference type="RefSeq" id="WP_161478354.1">
    <property type="nucleotide sequence ID" value="NZ_WXEW01000001.1"/>
</dbReference>
<evidence type="ECO:0000259" key="3">
    <source>
        <dbReference type="Pfam" id="PF13649"/>
    </source>
</evidence>
<dbReference type="EMBL" id="WXEW01000001">
    <property type="protein sequence ID" value="NAS20904.1"/>
    <property type="molecule type" value="Genomic_DNA"/>
</dbReference>
<dbReference type="Proteomes" id="UP000479526">
    <property type="component" value="Unassembled WGS sequence"/>
</dbReference>
<organism evidence="4 5">
    <name type="scientific">Herbidospora solisilvae</name>
    <dbReference type="NCBI Taxonomy" id="2696284"/>
    <lineage>
        <taxon>Bacteria</taxon>
        <taxon>Bacillati</taxon>
        <taxon>Actinomycetota</taxon>
        <taxon>Actinomycetes</taxon>
        <taxon>Streptosporangiales</taxon>
        <taxon>Streptosporangiaceae</taxon>
        <taxon>Herbidospora</taxon>
    </lineage>
</organism>
<feature type="region of interest" description="Disordered" evidence="2">
    <location>
        <begin position="1"/>
        <end position="22"/>
    </location>
</feature>
<keyword evidence="5" id="KW-1185">Reference proteome</keyword>
<dbReference type="Gene3D" id="3.40.50.150">
    <property type="entry name" value="Vaccinia Virus protein VP39"/>
    <property type="match status" value="1"/>
</dbReference>
<evidence type="ECO:0000313" key="5">
    <source>
        <dbReference type="Proteomes" id="UP000479526"/>
    </source>
</evidence>
<keyword evidence="4" id="KW-0489">Methyltransferase</keyword>
<evidence type="ECO:0000313" key="4">
    <source>
        <dbReference type="EMBL" id="NAS20904.1"/>
    </source>
</evidence>
<dbReference type="AlphaFoldDB" id="A0A7C9J9Y2"/>
<sequence>MSTAGQHPDTGHGHGHGAHPDHDEVFDREFWENKYRTSDPAALRHEPNPYLLVVAETLTPGRVLDAGCGPGAEAVWLARRGWEVTALDISSVALDHARAIAEQEGPDVAGRITWQQADLTAWTAPADGYDLVCTNYVHALEDIVPRLAAAVRPGGTLLVVDHFDILAVLDPAEWRPIPLEARSRVVAAFDGTEKVLDDRVMAAVRIAPTTP</sequence>
<dbReference type="InterPro" id="IPR041698">
    <property type="entry name" value="Methyltransf_25"/>
</dbReference>
<accession>A0A7C9J9Y2</accession>
<dbReference type="SUPFAM" id="SSF53335">
    <property type="entry name" value="S-adenosyl-L-methionine-dependent methyltransferases"/>
    <property type="match status" value="1"/>
</dbReference>
<reference evidence="4 5" key="1">
    <citation type="submission" date="2020-01" db="EMBL/GenBank/DDBJ databases">
        <title>Herbidospora sp. NEAU-GS84 nov., a novel actinomycete isolated from soil.</title>
        <authorList>
            <person name="Han L."/>
        </authorList>
    </citation>
    <scope>NUCLEOTIDE SEQUENCE [LARGE SCALE GENOMIC DNA]</scope>
    <source>
        <strain evidence="4 5">NEAU-GS84</strain>
    </source>
</reference>
<comment type="caution">
    <text evidence="4">The sequence shown here is derived from an EMBL/GenBank/DDBJ whole genome shotgun (WGS) entry which is preliminary data.</text>
</comment>
<proteinExistence type="predicted"/>
<dbReference type="GO" id="GO:0032259">
    <property type="term" value="P:methylation"/>
    <property type="evidence" value="ECO:0007669"/>
    <property type="project" value="UniProtKB-KW"/>
</dbReference>
<evidence type="ECO:0000256" key="2">
    <source>
        <dbReference type="SAM" id="MobiDB-lite"/>
    </source>
</evidence>
<dbReference type="GO" id="GO:0008168">
    <property type="term" value="F:methyltransferase activity"/>
    <property type="evidence" value="ECO:0007669"/>
    <property type="project" value="UniProtKB-KW"/>
</dbReference>
<gene>
    <name evidence="4" type="ORF">GT755_04295</name>
</gene>